<dbReference type="SUPFAM" id="SSF56672">
    <property type="entry name" value="DNA/RNA polymerases"/>
    <property type="match status" value="1"/>
</dbReference>
<feature type="domain" description="Reverse transcriptase RNase H-like" evidence="7">
    <location>
        <begin position="31"/>
        <end position="142"/>
    </location>
</feature>
<evidence type="ECO:0000259" key="7">
    <source>
        <dbReference type="Pfam" id="PF17917"/>
    </source>
</evidence>
<evidence type="ECO:0000256" key="3">
    <source>
        <dbReference type="ARBA" id="ARBA00022722"/>
    </source>
</evidence>
<keyword evidence="4" id="KW-0255">Endonuclease</keyword>
<keyword evidence="6" id="KW-0695">RNA-directed DNA polymerase</keyword>
<keyword evidence="3" id="KW-0540">Nuclease</keyword>
<keyword evidence="1" id="KW-0808">Transferase</keyword>
<keyword evidence="2" id="KW-0548">Nucleotidyltransferase</keyword>
<feature type="non-terminal residue" evidence="8">
    <location>
        <position position="280"/>
    </location>
</feature>
<evidence type="ECO:0000256" key="2">
    <source>
        <dbReference type="ARBA" id="ARBA00022695"/>
    </source>
</evidence>
<evidence type="ECO:0000313" key="8">
    <source>
        <dbReference type="EMBL" id="QQP53791.1"/>
    </source>
</evidence>
<proteinExistence type="predicted"/>
<dbReference type="InterPro" id="IPR050951">
    <property type="entry name" value="Retrovirus_Pol_polyprotein"/>
</dbReference>
<dbReference type="EMBL" id="CP045893">
    <property type="protein sequence ID" value="QQP53791.1"/>
    <property type="molecule type" value="Genomic_DNA"/>
</dbReference>
<dbReference type="GO" id="GO:0003964">
    <property type="term" value="F:RNA-directed DNA polymerase activity"/>
    <property type="evidence" value="ECO:0007669"/>
    <property type="project" value="UniProtKB-KW"/>
</dbReference>
<dbReference type="InterPro" id="IPR043502">
    <property type="entry name" value="DNA/RNA_pol_sf"/>
</dbReference>
<protein>
    <recommendedName>
        <fullName evidence="7">Reverse transcriptase RNase H-like domain-containing protein</fullName>
    </recommendedName>
</protein>
<name>A0A7T8KDA8_CALRO</name>
<dbReference type="OrthoDB" id="5807442at2759"/>
<evidence type="ECO:0000256" key="4">
    <source>
        <dbReference type="ARBA" id="ARBA00022759"/>
    </source>
</evidence>
<dbReference type="InterPro" id="IPR041373">
    <property type="entry name" value="RT_RNaseH"/>
</dbReference>
<dbReference type="GO" id="GO:0004519">
    <property type="term" value="F:endonuclease activity"/>
    <property type="evidence" value="ECO:0007669"/>
    <property type="project" value="UniProtKB-KW"/>
</dbReference>
<evidence type="ECO:0000256" key="1">
    <source>
        <dbReference type="ARBA" id="ARBA00022679"/>
    </source>
</evidence>
<accession>A0A7T8KDA8</accession>
<keyword evidence="5" id="KW-0378">Hydrolase</keyword>
<reference evidence="9" key="1">
    <citation type="submission" date="2021-01" db="EMBL/GenBank/DDBJ databases">
        <title>Caligus Genome Assembly.</title>
        <authorList>
            <person name="Gallardo-Escarate C."/>
        </authorList>
    </citation>
    <scope>NUCLEOTIDE SEQUENCE [LARGE SCALE GENOMIC DNA]</scope>
</reference>
<sequence length="280" mass="31863">RIQMDRGTRQGIRKFKKGIVKAIESEVRIFDQGKHTCLRTDWSKAGIGYVLMQKHCKCPGNLPDCCVDGWRITLAGSIFLSIAETRYAPVEGDMLAVVWSLMQTHNFTQGSDNLTVVTDHKLLVRLLGDKTLDEIPNVRLSRMKQRTMAWKFSILHRPGQSNHFADTTSRHPTGRPDYTDLEEELFMASVRGDFRNFEKNSWARIEEEYEADPEMTTLMEQINNGFPAKKTDIPTIIQPYWGVRGSLLIAQGVIMKGDRVVLSQSLRREALDALHSAIRG</sequence>
<evidence type="ECO:0000313" key="9">
    <source>
        <dbReference type="Proteomes" id="UP000595437"/>
    </source>
</evidence>
<keyword evidence="9" id="KW-1185">Reference proteome</keyword>
<dbReference type="AlphaFoldDB" id="A0A7T8KDA8"/>
<feature type="non-terminal residue" evidence="8">
    <location>
        <position position="1"/>
    </location>
</feature>
<gene>
    <name evidence="8" type="ORF">FKW44_006394</name>
</gene>
<dbReference type="GO" id="GO:0016787">
    <property type="term" value="F:hydrolase activity"/>
    <property type="evidence" value="ECO:0007669"/>
    <property type="project" value="UniProtKB-KW"/>
</dbReference>
<evidence type="ECO:0000256" key="5">
    <source>
        <dbReference type="ARBA" id="ARBA00022801"/>
    </source>
</evidence>
<dbReference type="PANTHER" id="PTHR37984">
    <property type="entry name" value="PROTEIN CBG26694"/>
    <property type="match status" value="1"/>
</dbReference>
<evidence type="ECO:0000256" key="6">
    <source>
        <dbReference type="ARBA" id="ARBA00022918"/>
    </source>
</evidence>
<dbReference type="Proteomes" id="UP000595437">
    <property type="component" value="Chromosome 4"/>
</dbReference>
<dbReference type="PANTHER" id="PTHR37984:SF7">
    <property type="entry name" value="INTEGRASE CATALYTIC DOMAIN-CONTAINING PROTEIN"/>
    <property type="match status" value="1"/>
</dbReference>
<dbReference type="Pfam" id="PF17917">
    <property type="entry name" value="RT_RNaseH"/>
    <property type="match status" value="1"/>
</dbReference>
<organism evidence="8 9">
    <name type="scientific">Caligus rogercresseyi</name>
    <name type="common">Sea louse</name>
    <dbReference type="NCBI Taxonomy" id="217165"/>
    <lineage>
        <taxon>Eukaryota</taxon>
        <taxon>Metazoa</taxon>
        <taxon>Ecdysozoa</taxon>
        <taxon>Arthropoda</taxon>
        <taxon>Crustacea</taxon>
        <taxon>Multicrustacea</taxon>
        <taxon>Hexanauplia</taxon>
        <taxon>Copepoda</taxon>
        <taxon>Siphonostomatoida</taxon>
        <taxon>Caligidae</taxon>
        <taxon>Caligus</taxon>
    </lineage>
</organism>